<organism evidence="1 2">
    <name type="scientific">Novosphingobium pentaromativorans US6-1</name>
    <dbReference type="NCBI Taxonomy" id="1088721"/>
    <lineage>
        <taxon>Bacteria</taxon>
        <taxon>Pseudomonadati</taxon>
        <taxon>Pseudomonadota</taxon>
        <taxon>Alphaproteobacteria</taxon>
        <taxon>Sphingomonadales</taxon>
        <taxon>Sphingomonadaceae</taxon>
        <taxon>Novosphingobium</taxon>
    </lineage>
</organism>
<dbReference type="EMBL" id="AGFM01000078">
    <property type="protein sequence ID" value="EHJ58478.1"/>
    <property type="molecule type" value="Genomic_DNA"/>
</dbReference>
<evidence type="ECO:0000313" key="2">
    <source>
        <dbReference type="Proteomes" id="UP000004030"/>
    </source>
</evidence>
<protein>
    <submittedName>
        <fullName evidence="1">Uncharacterized protein</fullName>
    </submittedName>
</protein>
<accession>G6EJP4</accession>
<name>G6EJP4_9SPHN</name>
<dbReference type="AlphaFoldDB" id="G6EJP4"/>
<comment type="caution">
    <text evidence="1">The sequence shown here is derived from an EMBL/GenBank/DDBJ whole genome shotgun (WGS) entry which is preliminary data.</text>
</comment>
<proteinExistence type="predicted"/>
<evidence type="ECO:0000313" key="1">
    <source>
        <dbReference type="EMBL" id="EHJ58478.1"/>
    </source>
</evidence>
<gene>
    <name evidence="1" type="ORF">NSU_4565</name>
</gene>
<keyword evidence="2" id="KW-1185">Reference proteome</keyword>
<sequence length="49" mass="5263">MCGSGVGRGKASGMPWCGTLLDLELAAEWKHKIDNTTACYEDRMSSADV</sequence>
<dbReference type="Proteomes" id="UP000004030">
    <property type="component" value="Unassembled WGS sequence"/>
</dbReference>
<dbReference type="PATRIC" id="fig|1088721.3.peg.4485"/>
<reference evidence="1 2" key="1">
    <citation type="journal article" date="2012" name="J. Bacteriol.">
        <title>Genome sequence of benzo(a)pyrene-degrading bacterium Novosphingobium pentaromativorans US6-1.</title>
        <authorList>
            <person name="Luo Y.R."/>
            <person name="Kang S.G."/>
            <person name="Kim S.J."/>
            <person name="Kim M.R."/>
            <person name="Li N."/>
            <person name="Lee J.H."/>
            <person name="Kwon K.K."/>
        </authorList>
    </citation>
    <scope>NUCLEOTIDE SEQUENCE [LARGE SCALE GENOMIC DNA]</scope>
    <source>
        <strain evidence="1 2">US6-1</strain>
    </source>
</reference>